<dbReference type="Pfam" id="PF21999">
    <property type="entry name" value="IMS_HHH_1"/>
    <property type="match status" value="1"/>
</dbReference>
<keyword evidence="10 17" id="KW-0227">DNA damage</keyword>
<keyword evidence="4 17" id="KW-0515">Mutator protein</keyword>
<dbReference type="PANTHER" id="PTHR11076:SF33">
    <property type="entry name" value="DNA POLYMERASE KAPPA"/>
    <property type="match status" value="1"/>
</dbReference>
<evidence type="ECO:0000256" key="12">
    <source>
        <dbReference type="ARBA" id="ARBA00022932"/>
    </source>
</evidence>
<feature type="active site" evidence="17">
    <location>
        <position position="104"/>
    </location>
</feature>
<evidence type="ECO:0000256" key="8">
    <source>
        <dbReference type="ARBA" id="ARBA00022705"/>
    </source>
</evidence>
<accession>A0A6G9IAP6</accession>
<dbReference type="Pfam" id="PF11799">
    <property type="entry name" value="IMS_C"/>
    <property type="match status" value="1"/>
</dbReference>
<keyword evidence="5 17" id="KW-0963">Cytoplasm</keyword>
<dbReference type="InterPro" id="IPR043128">
    <property type="entry name" value="Rev_trsase/Diguanyl_cyclase"/>
</dbReference>
<keyword evidence="9 17" id="KW-0479">Metal-binding</keyword>
<dbReference type="Gene3D" id="3.40.1170.60">
    <property type="match status" value="1"/>
</dbReference>
<dbReference type="Gene3D" id="3.30.70.270">
    <property type="match status" value="1"/>
</dbReference>
<proteinExistence type="inferred from homology"/>
<keyword evidence="20" id="KW-1185">Reference proteome</keyword>
<dbReference type="GO" id="GO:0005829">
    <property type="term" value="C:cytosol"/>
    <property type="evidence" value="ECO:0007669"/>
    <property type="project" value="TreeGrafter"/>
</dbReference>
<dbReference type="InterPro" id="IPR043502">
    <property type="entry name" value="DNA/RNA_pol_sf"/>
</dbReference>
<evidence type="ECO:0000256" key="6">
    <source>
        <dbReference type="ARBA" id="ARBA00022679"/>
    </source>
</evidence>
<dbReference type="GO" id="GO:0003684">
    <property type="term" value="F:damaged DNA binding"/>
    <property type="evidence" value="ECO:0007669"/>
    <property type="project" value="InterPro"/>
</dbReference>
<dbReference type="HAMAP" id="MF_01113">
    <property type="entry name" value="DNApol_IV"/>
    <property type="match status" value="1"/>
</dbReference>
<keyword evidence="6 17" id="KW-0808">Transferase</keyword>
<dbReference type="SUPFAM" id="SSF56672">
    <property type="entry name" value="DNA/RNA polymerases"/>
    <property type="match status" value="1"/>
</dbReference>
<evidence type="ECO:0000256" key="15">
    <source>
        <dbReference type="ARBA" id="ARBA00049244"/>
    </source>
</evidence>
<keyword evidence="14 17" id="KW-0234">DNA repair</keyword>
<dbReference type="FunFam" id="3.40.1170.60:FF:000001">
    <property type="entry name" value="DNA polymerase IV"/>
    <property type="match status" value="1"/>
</dbReference>
<comment type="cofactor">
    <cofactor evidence="17">
        <name>Mg(2+)</name>
        <dbReference type="ChEBI" id="CHEBI:18420"/>
    </cofactor>
    <text evidence="17">Binds 2 magnesium ions per subunit.</text>
</comment>
<keyword evidence="13 17" id="KW-0238">DNA-binding</keyword>
<dbReference type="AlphaFoldDB" id="A0A6G9IAP6"/>
<evidence type="ECO:0000256" key="13">
    <source>
        <dbReference type="ARBA" id="ARBA00023125"/>
    </source>
</evidence>
<feature type="binding site" evidence="17">
    <location>
        <position position="8"/>
    </location>
    <ligand>
        <name>Mg(2+)</name>
        <dbReference type="ChEBI" id="CHEBI:18420"/>
    </ligand>
</feature>
<evidence type="ECO:0000256" key="5">
    <source>
        <dbReference type="ARBA" id="ARBA00022490"/>
    </source>
</evidence>
<comment type="similarity">
    <text evidence="2 17">Belongs to the DNA polymerase type-Y family.</text>
</comment>
<evidence type="ECO:0000256" key="7">
    <source>
        <dbReference type="ARBA" id="ARBA00022695"/>
    </source>
</evidence>
<evidence type="ECO:0000256" key="9">
    <source>
        <dbReference type="ARBA" id="ARBA00022723"/>
    </source>
</evidence>
<dbReference type="NCBIfam" id="NF002677">
    <property type="entry name" value="PRK02406.1"/>
    <property type="match status" value="1"/>
</dbReference>
<name>A0A6G9IAP6_9GAMM</name>
<dbReference type="Gene3D" id="3.30.1490.100">
    <property type="entry name" value="DNA polymerase, Y-family, little finger domain"/>
    <property type="match status" value="1"/>
</dbReference>
<dbReference type="EC" id="2.7.7.7" evidence="3 17"/>
<comment type="subunit">
    <text evidence="17">Monomer.</text>
</comment>
<dbReference type="InterPro" id="IPR050116">
    <property type="entry name" value="DNA_polymerase-Y"/>
</dbReference>
<dbReference type="CDD" id="cd03586">
    <property type="entry name" value="PolY_Pol_IV_kappa"/>
    <property type="match status" value="1"/>
</dbReference>
<dbReference type="GO" id="GO:0042276">
    <property type="term" value="P:error-prone translesion synthesis"/>
    <property type="evidence" value="ECO:0007669"/>
    <property type="project" value="TreeGrafter"/>
</dbReference>
<dbReference type="InterPro" id="IPR022880">
    <property type="entry name" value="DNApol_IV"/>
</dbReference>
<dbReference type="Gene3D" id="1.10.150.20">
    <property type="entry name" value="5' to 3' exonuclease, C-terminal subdomain"/>
    <property type="match status" value="1"/>
</dbReference>
<dbReference type="PROSITE" id="PS50173">
    <property type="entry name" value="UMUC"/>
    <property type="match status" value="1"/>
</dbReference>
<gene>
    <name evidence="17 19" type="primary">dinB</name>
    <name evidence="19" type="ORF">IPMB12_06160</name>
</gene>
<dbReference type="InterPro" id="IPR017961">
    <property type="entry name" value="DNA_pol_Y-fam_little_finger"/>
</dbReference>
<evidence type="ECO:0000256" key="11">
    <source>
        <dbReference type="ARBA" id="ARBA00022842"/>
    </source>
</evidence>
<dbReference type="InterPro" id="IPR036775">
    <property type="entry name" value="DNA_pol_Y-fam_lit_finger_sf"/>
</dbReference>
<dbReference type="FunFam" id="3.30.1490.100:FF:000002">
    <property type="entry name" value="DNA polymerase IV"/>
    <property type="match status" value="1"/>
</dbReference>
<dbReference type="RefSeq" id="WP_166915985.1">
    <property type="nucleotide sequence ID" value="NZ_CP050253.1"/>
</dbReference>
<dbReference type="GO" id="GO:0009432">
    <property type="term" value="P:SOS response"/>
    <property type="evidence" value="ECO:0007669"/>
    <property type="project" value="UniProtKB-ARBA"/>
</dbReference>
<sequence>MKKIIHIDMDCFYAAVEMRDNPRLRSLPIAVGGDPKKRGVVSTANYIARQYGVHSAMPMAQALKLCPNLKIIPGRMNVYKEVSLQIHQIFRRYTQIIEAVSLDEAYLDVTDCPLFQGSATLIAQDIRQKIAQELNLTASAGIAPLKFVAKIASDMNKPNGQHVIPPEEVKEFILALPLKKIPGVGKVTEQKLVELGLYTCADVLKYDLSKLLNLFGKFGRILYERCQGIDSREVSNDRQRKSVGVERTLVTDIHTWEECLVLLEPLYEELKVRLEKVRSDLSVARQGVKLKFDDFQSTTQEHVWDKLDKEELIRQAHKVWHERRNNRGVRLVGFHVTLLDPQLDKQLILDLKHY</sequence>
<dbReference type="Proteomes" id="UP000501168">
    <property type="component" value="Chromosome"/>
</dbReference>
<evidence type="ECO:0000256" key="3">
    <source>
        <dbReference type="ARBA" id="ARBA00012417"/>
    </source>
</evidence>
<evidence type="ECO:0000313" key="20">
    <source>
        <dbReference type="Proteomes" id="UP000501168"/>
    </source>
</evidence>
<dbReference type="FunCoup" id="A0A6G9IAP6">
    <property type="interactions" value="471"/>
</dbReference>
<evidence type="ECO:0000256" key="14">
    <source>
        <dbReference type="ARBA" id="ARBA00023204"/>
    </source>
</evidence>
<evidence type="ECO:0000256" key="4">
    <source>
        <dbReference type="ARBA" id="ARBA00022457"/>
    </source>
</evidence>
<protein>
    <recommendedName>
        <fullName evidence="16 17">DNA polymerase IV</fullName>
        <shortName evidence="17">Pol IV</shortName>
        <ecNumber evidence="3 17">2.7.7.7</ecNumber>
    </recommendedName>
</protein>
<keyword evidence="12 17" id="KW-0239">DNA-directed DNA polymerase</keyword>
<evidence type="ECO:0000256" key="1">
    <source>
        <dbReference type="ARBA" id="ARBA00004496"/>
    </source>
</evidence>
<dbReference type="Pfam" id="PF00817">
    <property type="entry name" value="IMS"/>
    <property type="match status" value="1"/>
</dbReference>
<dbReference type="SUPFAM" id="SSF100879">
    <property type="entry name" value="Lesion bypass DNA polymerase (Y-family), little finger domain"/>
    <property type="match status" value="1"/>
</dbReference>
<dbReference type="GO" id="GO:0006261">
    <property type="term" value="P:DNA-templated DNA replication"/>
    <property type="evidence" value="ECO:0007669"/>
    <property type="project" value="UniProtKB-UniRule"/>
</dbReference>
<reference evidence="19 20" key="1">
    <citation type="submission" date="2020-03" db="EMBL/GenBank/DDBJ databases">
        <title>Complete genome sequence of Orbus sp. IPMB12 (BCRC 80908).</title>
        <authorList>
            <person name="Lo W.-S."/>
            <person name="Chang T.-H."/>
            <person name="Kuo C.-H."/>
        </authorList>
    </citation>
    <scope>NUCLEOTIDE SEQUENCE [LARGE SCALE GENOMIC DNA]</scope>
    <source>
        <strain evidence="19 20">IPMB12</strain>
    </source>
</reference>
<organism evidence="19 20">
    <name type="scientific">Zophobihabitans entericus</name>
    <dbReference type="NCBI Taxonomy" id="1635327"/>
    <lineage>
        <taxon>Bacteria</taxon>
        <taxon>Pseudomonadati</taxon>
        <taxon>Pseudomonadota</taxon>
        <taxon>Gammaproteobacteria</taxon>
        <taxon>Orbales</taxon>
        <taxon>Orbaceae</taxon>
        <taxon>Zophobihabitans</taxon>
    </lineage>
</organism>
<evidence type="ECO:0000256" key="2">
    <source>
        <dbReference type="ARBA" id="ARBA00010945"/>
    </source>
</evidence>
<keyword evidence="8 17" id="KW-0235">DNA replication</keyword>
<dbReference type="KEGG" id="orb:IPMB12_06160"/>
<dbReference type="FunFam" id="1.10.150.20:FF:000019">
    <property type="entry name" value="DNA polymerase IV"/>
    <property type="match status" value="1"/>
</dbReference>
<evidence type="ECO:0000256" key="16">
    <source>
        <dbReference type="ARBA" id="ARBA00073079"/>
    </source>
</evidence>
<dbReference type="EMBL" id="CP050253">
    <property type="protein sequence ID" value="QIQ21305.1"/>
    <property type="molecule type" value="Genomic_DNA"/>
</dbReference>
<dbReference type="GO" id="GO:0006281">
    <property type="term" value="P:DNA repair"/>
    <property type="evidence" value="ECO:0007669"/>
    <property type="project" value="UniProtKB-UniRule"/>
</dbReference>
<dbReference type="InParanoid" id="A0A6G9IAP6"/>
<keyword evidence="11 17" id="KW-0460">Magnesium</keyword>
<feature type="site" description="Substrate discrimination" evidence="17">
    <location>
        <position position="13"/>
    </location>
</feature>
<evidence type="ECO:0000313" key="19">
    <source>
        <dbReference type="EMBL" id="QIQ21305.1"/>
    </source>
</evidence>
<dbReference type="InterPro" id="IPR001126">
    <property type="entry name" value="UmuC"/>
</dbReference>
<evidence type="ECO:0000256" key="10">
    <source>
        <dbReference type="ARBA" id="ARBA00022763"/>
    </source>
</evidence>
<dbReference type="GO" id="GO:0000287">
    <property type="term" value="F:magnesium ion binding"/>
    <property type="evidence" value="ECO:0007669"/>
    <property type="project" value="UniProtKB-UniRule"/>
</dbReference>
<keyword evidence="7 17" id="KW-0548">Nucleotidyltransferase</keyword>
<comment type="function">
    <text evidence="17">Poorly processive, error-prone DNA polymerase involved in untargeted mutagenesis. Copies undamaged DNA at stalled replication forks, which arise in vivo from mismatched or misaligned primer ends. These misaligned primers can be extended by PolIV. Exhibits no 3'-5' exonuclease (proofreading) activity. May be involved in translesional synthesis, in conjunction with the beta clamp from PolIII.</text>
</comment>
<evidence type="ECO:0000259" key="18">
    <source>
        <dbReference type="PROSITE" id="PS50173"/>
    </source>
</evidence>
<feature type="binding site" evidence="17">
    <location>
        <position position="103"/>
    </location>
    <ligand>
        <name>Mg(2+)</name>
        <dbReference type="ChEBI" id="CHEBI:18420"/>
    </ligand>
</feature>
<comment type="subcellular location">
    <subcellularLocation>
        <location evidence="1 17">Cytoplasm</location>
    </subcellularLocation>
</comment>
<comment type="catalytic activity">
    <reaction evidence="15 17">
        <text>DNA(n) + a 2'-deoxyribonucleoside 5'-triphosphate = DNA(n+1) + diphosphate</text>
        <dbReference type="Rhea" id="RHEA:22508"/>
        <dbReference type="Rhea" id="RHEA-COMP:17339"/>
        <dbReference type="Rhea" id="RHEA-COMP:17340"/>
        <dbReference type="ChEBI" id="CHEBI:33019"/>
        <dbReference type="ChEBI" id="CHEBI:61560"/>
        <dbReference type="ChEBI" id="CHEBI:173112"/>
        <dbReference type="EC" id="2.7.7.7"/>
    </reaction>
</comment>
<evidence type="ECO:0000256" key="17">
    <source>
        <dbReference type="HAMAP-Rule" id="MF_01113"/>
    </source>
</evidence>
<dbReference type="PANTHER" id="PTHR11076">
    <property type="entry name" value="DNA REPAIR POLYMERASE UMUC / TRANSFERASE FAMILY MEMBER"/>
    <property type="match status" value="1"/>
</dbReference>
<dbReference type="FunFam" id="3.30.70.270:FF:000002">
    <property type="entry name" value="DNA polymerase IV"/>
    <property type="match status" value="1"/>
</dbReference>
<feature type="domain" description="UmuC" evidence="18">
    <location>
        <begin position="4"/>
        <end position="185"/>
    </location>
</feature>
<dbReference type="GO" id="GO:0003887">
    <property type="term" value="F:DNA-directed DNA polymerase activity"/>
    <property type="evidence" value="ECO:0007669"/>
    <property type="project" value="UniProtKB-UniRule"/>
</dbReference>
<dbReference type="InterPro" id="IPR053848">
    <property type="entry name" value="IMS_HHH_1"/>
</dbReference>